<dbReference type="InterPro" id="IPR001029">
    <property type="entry name" value="Flagellin_N"/>
</dbReference>
<evidence type="ECO:0000313" key="8">
    <source>
        <dbReference type="EMBL" id="SON50210.1"/>
    </source>
</evidence>
<proteinExistence type="inferred from homology"/>
<protein>
    <recommendedName>
        <fullName evidence="5">Flagellin</fullName>
    </recommendedName>
</protein>
<dbReference type="EMBL" id="LT960611">
    <property type="protein sequence ID" value="SON50210.1"/>
    <property type="molecule type" value="Genomic_DNA"/>
</dbReference>
<comment type="similarity">
    <text evidence="1 5">Belongs to the bacterial flagellin family.</text>
</comment>
<dbReference type="NCBIfam" id="NF006466">
    <property type="entry name" value="PRK08869.1-1"/>
    <property type="match status" value="1"/>
</dbReference>
<dbReference type="Proteomes" id="UP000235828">
    <property type="component" value="Chromosome A"/>
</dbReference>
<dbReference type="InterPro" id="IPR046358">
    <property type="entry name" value="Flagellin_C"/>
</dbReference>
<feature type="domain" description="Flagellin C-terminal" evidence="7">
    <location>
        <begin position="291"/>
        <end position="375"/>
    </location>
</feature>
<evidence type="ECO:0000259" key="6">
    <source>
        <dbReference type="Pfam" id="PF00669"/>
    </source>
</evidence>
<dbReference type="OrthoDB" id="9796789at2"/>
<feature type="domain" description="Flagellin N-terminal" evidence="6">
    <location>
        <begin position="5"/>
        <end position="141"/>
    </location>
</feature>
<evidence type="ECO:0000256" key="1">
    <source>
        <dbReference type="ARBA" id="ARBA00005709"/>
    </source>
</evidence>
<evidence type="ECO:0000256" key="2">
    <source>
        <dbReference type="ARBA" id="ARBA00022525"/>
    </source>
</evidence>
<dbReference type="KEGG" id="vta:A2231"/>
<gene>
    <name evidence="8" type="primary">flaD</name>
    <name evidence="8" type="ORF">VTAP4600_A2231</name>
</gene>
<dbReference type="GO" id="GO:0005576">
    <property type="term" value="C:extracellular region"/>
    <property type="evidence" value="ECO:0007669"/>
    <property type="project" value="UniProtKB-SubCell"/>
</dbReference>
<dbReference type="RefSeq" id="WP_102522744.1">
    <property type="nucleotide sequence ID" value="NZ_LT960611.1"/>
</dbReference>
<evidence type="ECO:0000259" key="7">
    <source>
        <dbReference type="Pfam" id="PF00700"/>
    </source>
</evidence>
<keyword evidence="8" id="KW-0969">Cilium</keyword>
<keyword evidence="3" id="KW-0175">Coiled coil</keyword>
<dbReference type="Pfam" id="PF00669">
    <property type="entry name" value="Flagellin_N"/>
    <property type="match status" value="1"/>
</dbReference>
<keyword evidence="9" id="KW-1185">Reference proteome</keyword>
<dbReference type="Pfam" id="PF07196">
    <property type="entry name" value="Flagellin_IN"/>
    <property type="match status" value="1"/>
</dbReference>
<keyword evidence="4 5" id="KW-0975">Bacterial flagellum</keyword>
<dbReference type="InterPro" id="IPR010810">
    <property type="entry name" value="Flagellin_hook_IN_motif"/>
</dbReference>
<name>A0A2N8ZEA0_9VIBR</name>
<accession>A0A2N8ZEA0</accession>
<dbReference type="NCBIfam" id="NF006468">
    <property type="entry name" value="PRK08869.1-3"/>
    <property type="match status" value="1"/>
</dbReference>
<dbReference type="Gene3D" id="3.30.70.2120">
    <property type="match status" value="1"/>
</dbReference>
<dbReference type="PANTHER" id="PTHR42792:SF2">
    <property type="entry name" value="FLAGELLIN"/>
    <property type="match status" value="1"/>
</dbReference>
<comment type="subcellular location">
    <subcellularLocation>
        <location evidence="5">Secreted</location>
    </subcellularLocation>
    <subcellularLocation>
        <location evidence="5">Bacterial flagellum</location>
    </subcellularLocation>
</comment>
<dbReference type="SUPFAM" id="SSF64518">
    <property type="entry name" value="Phase 1 flagellin"/>
    <property type="match status" value="1"/>
</dbReference>
<dbReference type="InterPro" id="IPR001492">
    <property type="entry name" value="Flagellin"/>
</dbReference>
<keyword evidence="8" id="KW-0966">Cell projection</keyword>
<evidence type="ECO:0000313" key="9">
    <source>
        <dbReference type="Proteomes" id="UP000235828"/>
    </source>
</evidence>
<evidence type="ECO:0000256" key="4">
    <source>
        <dbReference type="ARBA" id="ARBA00023143"/>
    </source>
</evidence>
<dbReference type="AlphaFoldDB" id="A0A2N8ZEA0"/>
<dbReference type="Gene3D" id="1.20.1330.10">
    <property type="entry name" value="f41 fragment of flagellin, N-terminal domain"/>
    <property type="match status" value="1"/>
</dbReference>
<dbReference type="PRINTS" id="PR00207">
    <property type="entry name" value="FLAGELLIN"/>
</dbReference>
<dbReference type="PANTHER" id="PTHR42792">
    <property type="entry name" value="FLAGELLIN"/>
    <property type="match status" value="1"/>
</dbReference>
<evidence type="ECO:0000256" key="5">
    <source>
        <dbReference type="RuleBase" id="RU362073"/>
    </source>
</evidence>
<keyword evidence="8" id="KW-0282">Flagellum</keyword>
<dbReference type="Pfam" id="PF00700">
    <property type="entry name" value="Flagellin_C"/>
    <property type="match status" value="1"/>
</dbReference>
<dbReference type="InterPro" id="IPR042187">
    <property type="entry name" value="Flagellin_C_sub2"/>
</dbReference>
<dbReference type="GO" id="GO:0009288">
    <property type="term" value="C:bacterial-type flagellum"/>
    <property type="evidence" value="ECO:0007669"/>
    <property type="project" value="UniProtKB-SubCell"/>
</dbReference>
<reference evidence="8 9" key="1">
    <citation type="submission" date="2017-10" db="EMBL/GenBank/DDBJ databases">
        <authorList>
            <person name="Banno H."/>
            <person name="Chua N.-H."/>
        </authorList>
    </citation>
    <scope>NUCLEOTIDE SEQUENCE [LARGE SCALE GENOMIC DNA]</scope>
    <source>
        <strain evidence="8">Vibrio tapetis CECT4600</strain>
    </source>
</reference>
<organism evidence="8 9">
    <name type="scientific">Vibrio tapetis subsp. tapetis</name>
    <dbReference type="NCBI Taxonomy" id="1671868"/>
    <lineage>
        <taxon>Bacteria</taxon>
        <taxon>Pseudomonadati</taxon>
        <taxon>Pseudomonadota</taxon>
        <taxon>Gammaproteobacteria</taxon>
        <taxon>Vibrionales</taxon>
        <taxon>Vibrionaceae</taxon>
        <taxon>Vibrio</taxon>
    </lineage>
</organism>
<sequence length="376" mass="40428">MALTVNTNVNAMSIRHQLNGVVSDANTAMERLASGSKINTAKDDAAGLQIANRLHVQTRGIDVAVRNANEGMSIVATAEGALDESTDIMTRMRDLAIQSANGNNNRDDRVALQSEVRALSDELNRIAETTTFAGDQLINGTYGTKSFHIGPNTDAIMVSMTDMRSDEKQMGGVSYLGNNIKDKDWVVPDTGNMLNIQFEDLSGKPVNLQIKAKAGDNVEELATYINGQTRELSASANEHGQLQLFAAHNDVTSELNFSGSLAAELGLNKEKEFTVNNIDITTVGGSQQAITLLDTAIKYVDSERGQLGAMHNRFERAVSNLGNMSINLNDSKGQLRDTDYAKVTTSLTKAQILQQSSSAVLAQANQLPSAATSLLH</sequence>
<evidence type="ECO:0000256" key="3">
    <source>
        <dbReference type="ARBA" id="ARBA00023054"/>
    </source>
</evidence>
<dbReference type="GO" id="GO:0005198">
    <property type="term" value="F:structural molecule activity"/>
    <property type="evidence" value="ECO:0007669"/>
    <property type="project" value="UniProtKB-UniRule"/>
</dbReference>
<comment type="function">
    <text evidence="5">Flagellin is the subunit protein which polymerizes to form the filaments of bacterial flagella.</text>
</comment>
<keyword evidence="2 5" id="KW-0964">Secreted</keyword>
<dbReference type="Gene3D" id="6.10.10.10">
    <property type="entry name" value="Flagellar export chaperone, C-terminal domain"/>
    <property type="match status" value="1"/>
</dbReference>